<dbReference type="InterPro" id="IPR028203">
    <property type="entry name" value="PSII_CF48-like_dom"/>
</dbReference>
<dbReference type="SUPFAM" id="SSF50939">
    <property type="entry name" value="Sialidases"/>
    <property type="match status" value="1"/>
</dbReference>
<reference evidence="4 5" key="1">
    <citation type="submission" date="2020-05" db="EMBL/GenBank/DDBJ databases">
        <title>Mucilaginibacter mali sp. nov.</title>
        <authorList>
            <person name="Kim H.S."/>
            <person name="Lee K.C."/>
            <person name="Suh M.K."/>
            <person name="Kim J.-S."/>
            <person name="Han K.-I."/>
            <person name="Eom M.K."/>
            <person name="Shin Y.K."/>
            <person name="Lee J.-S."/>
        </authorList>
    </citation>
    <scope>NUCLEOTIDE SEQUENCE [LARGE SCALE GENOMIC DNA]</scope>
    <source>
        <strain evidence="4 5">G2-14</strain>
    </source>
</reference>
<name>A0A7D4TK05_9SPHI</name>
<dbReference type="InterPro" id="IPR036278">
    <property type="entry name" value="Sialidase_sf"/>
</dbReference>
<proteinExistence type="predicted"/>
<protein>
    <submittedName>
        <fullName evidence="4">Oxidoreductase</fullName>
    </submittedName>
</protein>
<dbReference type="InterPro" id="IPR015943">
    <property type="entry name" value="WD40/YVTN_repeat-like_dom_sf"/>
</dbReference>
<evidence type="ECO:0000313" key="5">
    <source>
        <dbReference type="Proteomes" id="UP000505355"/>
    </source>
</evidence>
<dbReference type="GO" id="GO:0015979">
    <property type="term" value="P:photosynthesis"/>
    <property type="evidence" value="ECO:0007669"/>
    <property type="project" value="UniProtKB-KW"/>
</dbReference>
<dbReference type="EMBL" id="CP054139">
    <property type="protein sequence ID" value="QKJ28413.1"/>
    <property type="molecule type" value="Genomic_DNA"/>
</dbReference>
<dbReference type="Pfam" id="PF14870">
    <property type="entry name" value="PSII_BNR"/>
    <property type="match status" value="1"/>
</dbReference>
<accession>A0A7D4TK05</accession>
<evidence type="ECO:0000256" key="2">
    <source>
        <dbReference type="ARBA" id="ARBA00023276"/>
    </source>
</evidence>
<dbReference type="Gene3D" id="2.130.10.10">
    <property type="entry name" value="YVTN repeat-like/Quinoprotein amine dehydrogenase"/>
    <property type="match status" value="1"/>
</dbReference>
<dbReference type="AlphaFoldDB" id="A0A7D4TK05"/>
<keyword evidence="1" id="KW-0602">Photosynthesis</keyword>
<dbReference type="PANTHER" id="PTHR47199:SF2">
    <property type="entry name" value="PHOTOSYSTEM II STABILITY_ASSEMBLY FACTOR HCF136, CHLOROPLASTIC"/>
    <property type="match status" value="1"/>
</dbReference>
<feature type="domain" description="Photosynthesis system II assembly factor Ycf48/Hcf136-like" evidence="3">
    <location>
        <begin position="39"/>
        <end position="112"/>
    </location>
</feature>
<dbReference type="Proteomes" id="UP000505355">
    <property type="component" value="Chromosome"/>
</dbReference>
<gene>
    <name evidence="4" type="ORF">HQ865_01105</name>
</gene>
<dbReference type="PANTHER" id="PTHR47199">
    <property type="entry name" value="PHOTOSYSTEM II STABILITY/ASSEMBLY FACTOR HCF136, CHLOROPLASTIC"/>
    <property type="match status" value="1"/>
</dbReference>
<sequence length="334" mass="36272">MRKFYYFSFIVCLLLIPNILRAQKIAILDQGKRTSIRGLSVVDDHIAWISGSAGYIATTTDAGKTWNWQQIKGYEKADFRDIEAFSDKEAIILSSGTPALILKTTDGGATWDLKYKNDDKAYFLDAMDFADKKHGFILGDPINNKFLLLETTDAGETWHPFSNQPDALPGEAAFAASGTCLRVDTKSNITIVSGGKVARRINKKPSAAEWVADNLPITHGPESNGAFSISSNNTVVVGGNYSKDKTKDSVSCSLIKKGVYELSTTPPAGYQSCVENIKGNIYLSTGTSGSNFSTDGGLNWAQIDTNSFNVCRKAKNGKLVLLAGDRGKIAIFRP</sequence>
<evidence type="ECO:0000259" key="3">
    <source>
        <dbReference type="Pfam" id="PF14870"/>
    </source>
</evidence>
<organism evidence="4 5">
    <name type="scientific">Mucilaginibacter mali</name>
    <dbReference type="NCBI Taxonomy" id="2740462"/>
    <lineage>
        <taxon>Bacteria</taxon>
        <taxon>Pseudomonadati</taxon>
        <taxon>Bacteroidota</taxon>
        <taxon>Sphingobacteriia</taxon>
        <taxon>Sphingobacteriales</taxon>
        <taxon>Sphingobacteriaceae</taxon>
        <taxon>Mucilaginibacter</taxon>
    </lineage>
</organism>
<dbReference type="KEGG" id="mmab:HQ865_01105"/>
<dbReference type="RefSeq" id="WP_173413115.1">
    <property type="nucleotide sequence ID" value="NZ_CP054139.1"/>
</dbReference>
<keyword evidence="5" id="KW-1185">Reference proteome</keyword>
<evidence type="ECO:0000256" key="1">
    <source>
        <dbReference type="ARBA" id="ARBA00022531"/>
    </source>
</evidence>
<evidence type="ECO:0000313" key="4">
    <source>
        <dbReference type="EMBL" id="QKJ28413.1"/>
    </source>
</evidence>
<keyword evidence="2" id="KW-0604">Photosystem II</keyword>
<dbReference type="GO" id="GO:0009523">
    <property type="term" value="C:photosystem II"/>
    <property type="evidence" value="ECO:0007669"/>
    <property type="project" value="UniProtKB-KW"/>
</dbReference>